<dbReference type="InterPro" id="IPR027417">
    <property type="entry name" value="P-loop_NTPase"/>
</dbReference>
<organism evidence="1 2">
    <name type="scientific">Sporolactobacillus shoreicorticis</name>
    <dbReference type="NCBI Taxonomy" id="1923877"/>
    <lineage>
        <taxon>Bacteria</taxon>
        <taxon>Bacillati</taxon>
        <taxon>Bacillota</taxon>
        <taxon>Bacilli</taxon>
        <taxon>Bacillales</taxon>
        <taxon>Sporolactobacillaceae</taxon>
        <taxon>Sporolactobacillus</taxon>
    </lineage>
</organism>
<evidence type="ECO:0000313" key="1">
    <source>
        <dbReference type="EMBL" id="MFD2694296.1"/>
    </source>
</evidence>
<sequence>MACIIWINGTFGSGKTTTAHELNKCLPDSFVYDPEYFGYALMKNTPKMLAKSNFQSDPEWAPIVAQHLARIAQSYTGVLIVPMTLMNEALYDLRPNHWQTAEKSAPRTALYPHAQERDAAETIAQPSGRTTFLGVQPGRGLP</sequence>
<keyword evidence="2" id="KW-1185">Reference proteome</keyword>
<protein>
    <submittedName>
        <fullName evidence="1">AAA family ATPase</fullName>
    </submittedName>
</protein>
<dbReference type="RefSeq" id="WP_253057843.1">
    <property type="nucleotide sequence ID" value="NZ_JAMXWM010000001.1"/>
</dbReference>
<dbReference type="Proteomes" id="UP001597399">
    <property type="component" value="Unassembled WGS sequence"/>
</dbReference>
<accession>A0ABW5S3G2</accession>
<proteinExistence type="predicted"/>
<reference evidence="2" key="1">
    <citation type="journal article" date="2019" name="Int. J. Syst. Evol. Microbiol.">
        <title>The Global Catalogue of Microorganisms (GCM) 10K type strain sequencing project: providing services to taxonomists for standard genome sequencing and annotation.</title>
        <authorList>
            <consortium name="The Broad Institute Genomics Platform"/>
            <consortium name="The Broad Institute Genome Sequencing Center for Infectious Disease"/>
            <person name="Wu L."/>
            <person name="Ma J."/>
        </authorList>
    </citation>
    <scope>NUCLEOTIDE SEQUENCE [LARGE SCALE GENOMIC DNA]</scope>
    <source>
        <strain evidence="2">TISTR 2466</strain>
    </source>
</reference>
<dbReference type="SUPFAM" id="SSF52540">
    <property type="entry name" value="P-loop containing nucleoside triphosphate hydrolases"/>
    <property type="match status" value="1"/>
</dbReference>
<comment type="caution">
    <text evidence="1">The sequence shown here is derived from an EMBL/GenBank/DDBJ whole genome shotgun (WGS) entry which is preliminary data.</text>
</comment>
<evidence type="ECO:0000313" key="2">
    <source>
        <dbReference type="Proteomes" id="UP001597399"/>
    </source>
</evidence>
<dbReference type="Gene3D" id="3.40.50.300">
    <property type="entry name" value="P-loop containing nucleotide triphosphate hydrolases"/>
    <property type="match status" value="1"/>
</dbReference>
<dbReference type="EMBL" id="JBHUMQ010000026">
    <property type="protein sequence ID" value="MFD2694296.1"/>
    <property type="molecule type" value="Genomic_DNA"/>
</dbReference>
<gene>
    <name evidence="1" type="ORF">ACFSUE_11760</name>
</gene>
<name>A0ABW5S3G2_9BACL</name>